<accession>A0ABY8QY70</accession>
<evidence type="ECO:0000256" key="4">
    <source>
        <dbReference type="ARBA" id="ARBA00022989"/>
    </source>
</evidence>
<keyword evidence="3 6" id="KW-0812">Transmembrane</keyword>
<reference evidence="7 8" key="1">
    <citation type="submission" date="2023-05" db="EMBL/GenBank/DDBJ databases">
        <title>Lithophilousrod everest ZFBP1038 complete genpme.</title>
        <authorList>
            <person name="Tian M."/>
        </authorList>
    </citation>
    <scope>NUCLEOTIDE SEQUENCE [LARGE SCALE GENOMIC DNA]</scope>
    <source>
        <strain evidence="7 8">ZFBP1038</strain>
    </source>
</reference>
<evidence type="ECO:0000313" key="7">
    <source>
        <dbReference type="EMBL" id="WGW13848.1"/>
    </source>
</evidence>
<evidence type="ECO:0000256" key="3">
    <source>
        <dbReference type="ARBA" id="ARBA00022692"/>
    </source>
</evidence>
<dbReference type="PIRSF" id="PIRSF035875">
    <property type="entry name" value="RNase_BN"/>
    <property type="match status" value="1"/>
</dbReference>
<feature type="transmembrane region" description="Helical" evidence="6">
    <location>
        <begin position="266"/>
        <end position="286"/>
    </location>
</feature>
<dbReference type="RefSeq" id="WP_349640671.1">
    <property type="nucleotide sequence ID" value="NZ_CP090958.1"/>
</dbReference>
<organism evidence="7 8">
    <name type="scientific">Saxibacter everestensis</name>
    <dbReference type="NCBI Taxonomy" id="2909229"/>
    <lineage>
        <taxon>Bacteria</taxon>
        <taxon>Bacillati</taxon>
        <taxon>Actinomycetota</taxon>
        <taxon>Actinomycetes</taxon>
        <taxon>Micrococcales</taxon>
        <taxon>Brevibacteriaceae</taxon>
        <taxon>Saxibacter</taxon>
    </lineage>
</organism>
<evidence type="ECO:0000256" key="2">
    <source>
        <dbReference type="ARBA" id="ARBA00022475"/>
    </source>
</evidence>
<evidence type="ECO:0000256" key="5">
    <source>
        <dbReference type="ARBA" id="ARBA00023136"/>
    </source>
</evidence>
<evidence type="ECO:0000256" key="6">
    <source>
        <dbReference type="SAM" id="Phobius"/>
    </source>
</evidence>
<comment type="subcellular location">
    <subcellularLocation>
        <location evidence="1">Cell membrane</location>
        <topology evidence="1">Multi-pass membrane protein</topology>
    </subcellularLocation>
</comment>
<dbReference type="InterPro" id="IPR017039">
    <property type="entry name" value="Virul_fac_BrkB"/>
</dbReference>
<feature type="transmembrane region" description="Helical" evidence="6">
    <location>
        <begin position="45"/>
        <end position="65"/>
    </location>
</feature>
<keyword evidence="5 6" id="KW-0472">Membrane</keyword>
<dbReference type="PANTHER" id="PTHR30213:SF0">
    <property type="entry name" value="UPF0761 MEMBRANE PROTEIN YIHY"/>
    <property type="match status" value="1"/>
</dbReference>
<keyword evidence="8" id="KW-1185">Reference proteome</keyword>
<sequence length="295" mass="32038">MSTVRDALASLWSAFTRTAVGRLLLTTVRYVFKYRVSNLAAEAGFFTLLSLPPLVLGLAAVVAWITRSIGAAGQFDLEQNIIDLTQPFLTDEVVNTVVLPTFRDAIVGPGYGVLSLGFLISLWSGSRAVNTYLDTVSIMYGYGGHRSALKQRALSFTLYIAAMLVGAIAVPLVALGPDLIASWLPLPLEFLVALYWPVVTVLSVVMLAVLYHVATPLRRSWWRDLPGAFLALAIWLLASLLMRLILSYSIGGTSIYGPLAAPIVVMLWLYIIALAVLVGAAFNVAVSVEWPRKPE</sequence>
<evidence type="ECO:0000313" key="8">
    <source>
        <dbReference type="Proteomes" id="UP001209083"/>
    </source>
</evidence>
<gene>
    <name evidence="7" type="ORF">LWF01_08940</name>
</gene>
<protein>
    <submittedName>
        <fullName evidence="7">YihY/virulence factor BrkB family protein</fullName>
    </submittedName>
</protein>
<feature type="transmembrane region" description="Helical" evidence="6">
    <location>
        <begin position="194"/>
        <end position="213"/>
    </location>
</feature>
<keyword evidence="4 6" id="KW-1133">Transmembrane helix</keyword>
<proteinExistence type="predicted"/>
<keyword evidence="2" id="KW-1003">Cell membrane</keyword>
<dbReference type="Proteomes" id="UP001209083">
    <property type="component" value="Chromosome"/>
</dbReference>
<dbReference type="Pfam" id="PF03631">
    <property type="entry name" value="Virul_fac_BrkB"/>
    <property type="match status" value="1"/>
</dbReference>
<feature type="transmembrane region" description="Helical" evidence="6">
    <location>
        <begin position="225"/>
        <end position="246"/>
    </location>
</feature>
<dbReference type="EMBL" id="CP090958">
    <property type="protein sequence ID" value="WGW13848.1"/>
    <property type="molecule type" value="Genomic_DNA"/>
</dbReference>
<evidence type="ECO:0000256" key="1">
    <source>
        <dbReference type="ARBA" id="ARBA00004651"/>
    </source>
</evidence>
<dbReference type="PANTHER" id="PTHR30213">
    <property type="entry name" value="INNER MEMBRANE PROTEIN YHJD"/>
    <property type="match status" value="1"/>
</dbReference>
<name>A0ABY8QY70_9MICO</name>
<feature type="transmembrane region" description="Helical" evidence="6">
    <location>
        <begin position="156"/>
        <end position="174"/>
    </location>
</feature>